<evidence type="ECO:0000313" key="2">
    <source>
        <dbReference type="EMBL" id="JAB70315.1"/>
    </source>
</evidence>
<protein>
    <submittedName>
        <fullName evidence="2">Putative secreted protein</fullName>
    </submittedName>
</protein>
<keyword evidence="1" id="KW-0732">Signal</keyword>
<evidence type="ECO:0000256" key="1">
    <source>
        <dbReference type="SAM" id="SignalP"/>
    </source>
</evidence>
<sequence length="91" mass="10196">MSYLLVSGAVIGLCVAAKFENENTICKTPPSNEKSWRYLLWMGILFQSRQIVEETKFKSNDFSGKTNQICDGRFKCVQNVAGTHLKTTTAT</sequence>
<reference evidence="2" key="1">
    <citation type="journal article" date="2015" name="Sci. Rep.">
        <title>Tissue- and time-dependent transcription in Ixodes ricinus salivary glands and midguts when blood feeding on the vertebrate host.</title>
        <authorList>
            <person name="Kotsyfakis M."/>
            <person name="Schwarz A."/>
            <person name="Erhart J."/>
            <person name="Ribeiro J.M."/>
        </authorList>
    </citation>
    <scope>NUCLEOTIDE SEQUENCE</scope>
    <source>
        <tissue evidence="2">Salivary gland and midgut</tissue>
    </source>
</reference>
<feature type="signal peptide" evidence="1">
    <location>
        <begin position="1"/>
        <end position="16"/>
    </location>
</feature>
<feature type="chain" id="PRO_5004733450" evidence="1">
    <location>
        <begin position="17"/>
        <end position="91"/>
    </location>
</feature>
<proteinExistence type="evidence at transcript level"/>
<name>V5GJ62_IXORI</name>
<organism evidence="2">
    <name type="scientific">Ixodes ricinus</name>
    <name type="common">Common tick</name>
    <name type="synonym">Acarus ricinus</name>
    <dbReference type="NCBI Taxonomy" id="34613"/>
    <lineage>
        <taxon>Eukaryota</taxon>
        <taxon>Metazoa</taxon>
        <taxon>Ecdysozoa</taxon>
        <taxon>Arthropoda</taxon>
        <taxon>Chelicerata</taxon>
        <taxon>Arachnida</taxon>
        <taxon>Acari</taxon>
        <taxon>Parasitiformes</taxon>
        <taxon>Ixodida</taxon>
        <taxon>Ixodoidea</taxon>
        <taxon>Ixodidae</taxon>
        <taxon>Ixodinae</taxon>
        <taxon>Ixodes</taxon>
    </lineage>
</organism>
<accession>V5GJ62</accession>
<dbReference type="EMBL" id="GANP01014153">
    <property type="protein sequence ID" value="JAB70315.1"/>
    <property type="molecule type" value="mRNA"/>
</dbReference>
<dbReference type="AlphaFoldDB" id="V5GJ62"/>